<dbReference type="GO" id="GO:0005576">
    <property type="term" value="C:extracellular region"/>
    <property type="evidence" value="ECO:0007669"/>
    <property type="project" value="UniProtKB-SubCell"/>
</dbReference>
<dbReference type="InterPro" id="IPR011049">
    <property type="entry name" value="Serralysin-like_metalloprot_C"/>
</dbReference>
<evidence type="ECO:0000313" key="5">
    <source>
        <dbReference type="EMBL" id="MPR24541.1"/>
    </source>
</evidence>
<evidence type="ECO:0000313" key="6">
    <source>
        <dbReference type="Proteomes" id="UP000403266"/>
    </source>
</evidence>
<dbReference type="GO" id="GO:0007156">
    <property type="term" value="P:homophilic cell adhesion via plasma membrane adhesion molecules"/>
    <property type="evidence" value="ECO:0007669"/>
    <property type="project" value="InterPro"/>
</dbReference>
<dbReference type="OrthoDB" id="8017345at2"/>
<feature type="domain" description="Cadherin" evidence="4">
    <location>
        <begin position="908"/>
        <end position="993"/>
    </location>
</feature>
<dbReference type="Pfam" id="PF00353">
    <property type="entry name" value="HemolysinCabind"/>
    <property type="match status" value="4"/>
</dbReference>
<reference evidence="5 6" key="1">
    <citation type="journal article" date="2019" name="Syst. Appl. Microbiol.">
        <title>Microvirga tunisiensis sp. nov., a root nodule symbiotic bacterium isolated from Lupinus micranthus and L. luteus grown in Northern Tunisia.</title>
        <authorList>
            <person name="Msaddak A."/>
            <person name="Rejili M."/>
            <person name="Duran D."/>
            <person name="Mars M."/>
            <person name="Palacios J.M."/>
            <person name="Ruiz-Argueso T."/>
            <person name="Rey L."/>
            <person name="Imperial J."/>
        </authorList>
    </citation>
    <scope>NUCLEOTIDE SEQUENCE [LARGE SCALE GENOMIC DNA]</scope>
    <source>
        <strain evidence="5 6">Lmie10</strain>
    </source>
</reference>
<dbReference type="Gene3D" id="2.60.40.60">
    <property type="entry name" value="Cadherins"/>
    <property type="match status" value="2"/>
</dbReference>
<dbReference type="PANTHER" id="PTHR38340:SF1">
    <property type="entry name" value="S-LAYER PROTEIN"/>
    <property type="match status" value="1"/>
</dbReference>
<dbReference type="PROSITE" id="PS00330">
    <property type="entry name" value="HEMOLYSIN_CALCIUM"/>
    <property type="match status" value="7"/>
</dbReference>
<comment type="caution">
    <text evidence="5">The sequence shown here is derived from an EMBL/GenBank/DDBJ whole genome shotgun (WGS) entry which is preliminary data.</text>
</comment>
<proteinExistence type="predicted"/>
<dbReference type="PROSITE" id="PS50268">
    <property type="entry name" value="CADHERIN_2"/>
    <property type="match status" value="3"/>
</dbReference>
<dbReference type="EMBL" id="VOSK01000007">
    <property type="protein sequence ID" value="MPR24541.1"/>
    <property type="molecule type" value="Genomic_DNA"/>
</dbReference>
<keyword evidence="2" id="KW-0964">Secreted</keyword>
<dbReference type="SUPFAM" id="SSF51120">
    <property type="entry name" value="beta-Roll"/>
    <property type="match status" value="3"/>
</dbReference>
<sequence>MRCLVMAAPEQWSPIFDIGSYGNSLYPITSTAVLRDGWVVVTWLNTTTHQTQYRVLNADGTAFTSEVIVNSSQEKPIEQPNVAALPNGLFMVSYDDYLTGGESNLNLNKYDVFTGIFASNAIDRKNGPLAPVISSFKDGSFNINYNYGVDGSKYYHDAAPSGSDTNGYGQIDGDYKLKIFGIGSVSVDQSSYALLFKQQIDAQRENISINIRSKKGDLIANKLVVTANNSLSEYASVAALSNGNYAVVYVEQSNPQTLKAKIFSAGGILLTPNAIVLYQSDSLIWDPSVQKTSNGGFVFAVCRSAGVVQLGTFSSEGINLFQINGGTSVNESEISTLNDGRFAVTWRADLAIKGQIFDPRTAPVDWTGDDIGQQFAGTKFGDHLRGAGGNDTLFGSAGDDVLNGGDGGDRLDGGAGWDLATYIDTPDAVIIDLSDNSNNGGAAAGDVLIGIESLQGTNQGDTLTSVLGANGSGSELHGAGGGDILKGQNGGDRLYGEEGDDTLEGGAGSDILDVGNGWDLATYINVAGQGVTVDLSNNANNAGGALGDTLVDIEVVQGSNQADTLTSIDRGGGTGAELHGAGGADTLTGKGGGDRLFGEAGNDILRGGAGGDVLDGGADSDTAVFSGQRSAYTITDNLDGTFTVTGLDGTDRLTNIELVKFDDVTETLTPGAENHDPDRLTFLDDSNAASVDADAITPVLGTLKAHDPDTGQTLSYAIDLSDANQGRFTITNGNQLSVASGTLDAGTYTVKVRVSDGHGGALVKDFTIVSNPVVNGNHAPSTLRLNDATQVSINENALFNGTLSASDGDGDTNLTWSFDDSVAGHANSLFEIDNSGTGNKLLKLKAGIDYEALPAGQKYVTVYLKADDGKAGGTSATQAFTIAVADLDETPPNQAPTGVTLSGHAANEYAMAGREVGTLSATDANNDVLSYALLDDAGGRFMLSGNRILVADGFRLDFEQARSHTISVQASDGRGGVTSQDFTIDVGNIDPEFTGGTARNDMFYGGVKNDVLLGNLGNDRLFGGAGNDTLKGEAGNDTLGGGAGLDKLYGTKGATSRDAFVFDTKLTSRSVASKNKDTIVDFGPKYDSIFLDDAAFGNRTIANYLKGKGAGLDHAYKMKSSFFRVGDKALDRDDFFIAKKVKPTEVKLYWDADGSGSKAMLEIGTVKLQKGEGTALTYKDFLFI</sequence>
<accession>A0A5N7MC87</accession>
<dbReference type="InterPro" id="IPR015919">
    <property type="entry name" value="Cadherin-like_sf"/>
</dbReference>
<dbReference type="InterPro" id="IPR018511">
    <property type="entry name" value="Hemolysin-typ_Ca-bd_CS"/>
</dbReference>
<protein>
    <recommendedName>
        <fullName evidence="4">Cadherin domain-containing protein</fullName>
    </recommendedName>
</protein>
<dbReference type="SUPFAM" id="SSF49313">
    <property type="entry name" value="Cadherin-like"/>
    <property type="match status" value="1"/>
</dbReference>
<dbReference type="GO" id="GO:0016020">
    <property type="term" value="C:membrane"/>
    <property type="evidence" value="ECO:0007669"/>
    <property type="project" value="InterPro"/>
</dbReference>
<feature type="domain" description="Cadherin" evidence="4">
    <location>
        <begin position="697"/>
        <end position="782"/>
    </location>
</feature>
<feature type="compositionally biased region" description="Gly residues" evidence="3">
    <location>
        <begin position="478"/>
        <end position="490"/>
    </location>
</feature>
<organism evidence="5 6">
    <name type="scientific">Microvirga tunisiensis</name>
    <dbReference type="NCBI Taxonomy" id="2108360"/>
    <lineage>
        <taxon>Bacteria</taxon>
        <taxon>Pseudomonadati</taxon>
        <taxon>Pseudomonadota</taxon>
        <taxon>Alphaproteobacteria</taxon>
        <taxon>Hyphomicrobiales</taxon>
        <taxon>Methylobacteriaceae</taxon>
        <taxon>Microvirga</taxon>
    </lineage>
</organism>
<evidence type="ECO:0000256" key="1">
    <source>
        <dbReference type="ARBA" id="ARBA00004613"/>
    </source>
</evidence>
<evidence type="ECO:0000259" key="4">
    <source>
        <dbReference type="PROSITE" id="PS50268"/>
    </source>
</evidence>
<dbReference type="Proteomes" id="UP000403266">
    <property type="component" value="Unassembled WGS sequence"/>
</dbReference>
<feature type="region of interest" description="Disordered" evidence="3">
    <location>
        <begin position="478"/>
        <end position="499"/>
    </location>
</feature>
<dbReference type="Gene3D" id="2.150.10.10">
    <property type="entry name" value="Serralysin-like metalloprotease, C-terminal"/>
    <property type="match status" value="3"/>
</dbReference>
<evidence type="ECO:0000256" key="3">
    <source>
        <dbReference type="SAM" id="MobiDB-lite"/>
    </source>
</evidence>
<dbReference type="InterPro" id="IPR050557">
    <property type="entry name" value="RTX_toxin/Mannuronan_C5-epim"/>
</dbReference>
<dbReference type="SMART" id="SM00112">
    <property type="entry name" value="CA"/>
    <property type="match status" value="2"/>
</dbReference>
<dbReference type="AlphaFoldDB" id="A0A5N7MC87"/>
<evidence type="ECO:0000256" key="2">
    <source>
        <dbReference type="ARBA" id="ARBA00022525"/>
    </source>
</evidence>
<dbReference type="InterPro" id="IPR001343">
    <property type="entry name" value="Hemolysn_Ca-bd"/>
</dbReference>
<dbReference type="GO" id="GO:0005509">
    <property type="term" value="F:calcium ion binding"/>
    <property type="evidence" value="ECO:0007669"/>
    <property type="project" value="InterPro"/>
</dbReference>
<dbReference type="PRINTS" id="PR00313">
    <property type="entry name" value="CABNDNGRPT"/>
</dbReference>
<keyword evidence="6" id="KW-1185">Reference proteome</keyword>
<gene>
    <name evidence="5" type="ORF">FS320_04665</name>
</gene>
<dbReference type="InterPro" id="IPR002126">
    <property type="entry name" value="Cadherin-like_dom"/>
</dbReference>
<dbReference type="PANTHER" id="PTHR38340">
    <property type="entry name" value="S-LAYER PROTEIN"/>
    <property type="match status" value="1"/>
</dbReference>
<name>A0A5N7MC87_9HYPH</name>
<comment type="subcellular location">
    <subcellularLocation>
        <location evidence="1">Secreted</location>
    </subcellularLocation>
</comment>
<dbReference type="CDD" id="cd11304">
    <property type="entry name" value="Cadherin_repeat"/>
    <property type="match status" value="2"/>
</dbReference>
<feature type="domain" description="Cadherin" evidence="4">
    <location>
        <begin position="785"/>
        <end position="894"/>
    </location>
</feature>